<keyword evidence="4 6" id="KW-0539">Nucleus</keyword>
<evidence type="ECO:0000256" key="5">
    <source>
        <dbReference type="ARBA" id="ARBA00025730"/>
    </source>
</evidence>
<evidence type="ECO:0000313" key="8">
    <source>
        <dbReference type="Proteomes" id="UP001497444"/>
    </source>
</evidence>
<evidence type="ECO:0000256" key="3">
    <source>
        <dbReference type="ARBA" id="ARBA00023163"/>
    </source>
</evidence>
<dbReference type="EMBL" id="OZ020097">
    <property type="protein sequence ID" value="CAK9268533.1"/>
    <property type="molecule type" value="Genomic_DNA"/>
</dbReference>
<protein>
    <recommendedName>
        <fullName evidence="6">Transcription initiation factor TFIID subunit 10</fullName>
    </recommendedName>
</protein>
<comment type="similarity">
    <text evidence="5 6">Belongs to the TAF10 family.</text>
</comment>
<evidence type="ECO:0000256" key="2">
    <source>
        <dbReference type="ARBA" id="ARBA00023015"/>
    </source>
</evidence>
<comment type="function">
    <text evidence="6">TAFs are components of the transcription factor IID (TFIID) complex that is essential for mediating regulation of RNA polymerase transcription.</text>
</comment>
<gene>
    <name evidence="7" type="ORF">CSSPJE1EN1_LOCUS14011</name>
</gene>
<reference evidence="7 8" key="1">
    <citation type="submission" date="2024-02" db="EMBL/GenBank/DDBJ databases">
        <authorList>
            <consortium name="ELIXIR-Norway"/>
            <consortium name="Elixir Norway"/>
        </authorList>
    </citation>
    <scope>NUCLEOTIDE SEQUENCE [LARGE SCALE GENOMIC DNA]</scope>
</reference>
<organism evidence="7 8">
    <name type="scientific">Sphagnum jensenii</name>
    <dbReference type="NCBI Taxonomy" id="128206"/>
    <lineage>
        <taxon>Eukaryota</taxon>
        <taxon>Viridiplantae</taxon>
        <taxon>Streptophyta</taxon>
        <taxon>Embryophyta</taxon>
        <taxon>Bryophyta</taxon>
        <taxon>Sphagnophytina</taxon>
        <taxon>Sphagnopsida</taxon>
        <taxon>Sphagnales</taxon>
        <taxon>Sphagnaceae</taxon>
        <taxon>Sphagnum</taxon>
    </lineage>
</organism>
<keyword evidence="8" id="KW-1185">Reference proteome</keyword>
<evidence type="ECO:0000256" key="1">
    <source>
        <dbReference type="ARBA" id="ARBA00004123"/>
    </source>
</evidence>
<name>A0ABP0WNU1_9BRYO</name>
<accession>A0ABP0WNU1</accession>
<comment type="subcellular location">
    <subcellularLocation>
        <location evidence="1 6">Nucleus</location>
    </subcellularLocation>
</comment>
<dbReference type="PIRSF" id="PIRSF017246">
    <property type="entry name" value="TFIID_TAF10"/>
    <property type="match status" value="1"/>
</dbReference>
<keyword evidence="3 6" id="KW-0804">Transcription</keyword>
<dbReference type="PANTHER" id="PTHR21242:SF0">
    <property type="entry name" value="TRANSCRIPTION INITIATION FACTOR TFIID SUBUNIT 10"/>
    <property type="match status" value="1"/>
</dbReference>
<dbReference type="PANTHER" id="PTHR21242">
    <property type="entry name" value="TRANSCRIPTION INITIATION FACTOR TFIID SUBUNIT 10"/>
    <property type="match status" value="1"/>
</dbReference>
<dbReference type="PRINTS" id="PR01443">
    <property type="entry name" value="TFIID30KDSUB"/>
</dbReference>
<evidence type="ECO:0000256" key="6">
    <source>
        <dbReference type="PIRNR" id="PIRNR017246"/>
    </source>
</evidence>
<proteinExistence type="inferred from homology"/>
<evidence type="ECO:0000256" key="4">
    <source>
        <dbReference type="ARBA" id="ARBA00023242"/>
    </source>
</evidence>
<dbReference type="CDD" id="cd07982">
    <property type="entry name" value="HFD_TAF10"/>
    <property type="match status" value="1"/>
</dbReference>
<keyword evidence="2 6" id="KW-0805">Transcription regulation</keyword>
<evidence type="ECO:0000313" key="7">
    <source>
        <dbReference type="EMBL" id="CAK9268533.1"/>
    </source>
</evidence>
<dbReference type="Proteomes" id="UP001497444">
    <property type="component" value="Chromosome 2"/>
</dbReference>
<sequence length="148" mass="16333">MAEQQQQQQQQVPLTGEQLQQVHNDGALIDFLSSLLDYTPTIPDELAEHYLSRSGFQCPDIRVTRLVSVAAQKFIGEIASDALQYCKIRQAAAVKDKKGHQQGKDKHLVLTAEDLAAALREYGVNIHQQEYFADSPIAGTAPSQKTGD</sequence>
<dbReference type="Pfam" id="PF03540">
    <property type="entry name" value="TAF10"/>
    <property type="match status" value="1"/>
</dbReference>
<dbReference type="InterPro" id="IPR003923">
    <property type="entry name" value="TAF10"/>
</dbReference>